<dbReference type="Proteomes" id="UP000050823">
    <property type="component" value="Unassembled WGS sequence"/>
</dbReference>
<accession>A0AA89I153</accession>
<feature type="active site" description="Proton donor" evidence="1">
    <location>
        <position position="31"/>
    </location>
</feature>
<dbReference type="Pfam" id="PF05870">
    <property type="entry name" value="PA_decarbox"/>
    <property type="match status" value="1"/>
</dbReference>
<evidence type="ECO:0000313" key="3">
    <source>
        <dbReference type="Proteomes" id="UP000050823"/>
    </source>
</evidence>
<dbReference type="PANTHER" id="PTHR40087:SF1">
    <property type="entry name" value="PHENOLIC ACID DECARBOXYLASE PADC"/>
    <property type="match status" value="1"/>
</dbReference>
<reference evidence="2 3" key="1">
    <citation type="journal article" date="2015" name="Genome Announc.">
        <title>Expanding the biotechnology potential of lactobacilli through comparative genomics of 213 strains and associated genera.</title>
        <authorList>
            <person name="Sun Z."/>
            <person name="Harris H.M."/>
            <person name="McCann A."/>
            <person name="Guo C."/>
            <person name="Argimon S."/>
            <person name="Zhang W."/>
            <person name="Yang X."/>
            <person name="Jeffery I.B."/>
            <person name="Cooney J.C."/>
            <person name="Kagawa T.F."/>
            <person name="Liu W."/>
            <person name="Song Y."/>
            <person name="Salvetti E."/>
            <person name="Wrobel A."/>
            <person name="Rasinkangas P."/>
            <person name="Parkhill J."/>
            <person name="Rea M.C."/>
            <person name="O'Sullivan O."/>
            <person name="Ritari J."/>
            <person name="Douillard F.P."/>
            <person name="Paul Ross R."/>
            <person name="Yang R."/>
            <person name="Briner A.E."/>
            <person name="Felis G.E."/>
            <person name="de Vos W.M."/>
            <person name="Barrangou R."/>
            <person name="Klaenhammer T.R."/>
            <person name="Caufield P.W."/>
            <person name="Cui Y."/>
            <person name="Zhang H."/>
            <person name="O'Toole P.W."/>
        </authorList>
    </citation>
    <scope>NUCLEOTIDE SEQUENCE [LARGE SCALE GENOMIC DNA]</scope>
    <source>
        <strain evidence="2 3">DSM 20719</strain>
    </source>
</reference>
<dbReference type="Gene3D" id="2.40.128.20">
    <property type="match status" value="1"/>
</dbReference>
<dbReference type="AlphaFoldDB" id="A0AA89I153"/>
<organism evidence="2 3">
    <name type="scientific">Latilactobacillus graminis DSM 20719</name>
    <dbReference type="NCBI Taxonomy" id="1423752"/>
    <lineage>
        <taxon>Bacteria</taxon>
        <taxon>Bacillati</taxon>
        <taxon>Bacillota</taxon>
        <taxon>Bacilli</taxon>
        <taxon>Lactobacillales</taxon>
        <taxon>Lactobacillaceae</taxon>
        <taxon>Latilactobacillus</taxon>
    </lineage>
</organism>
<sequence>MEVFRMAKQFKELEDFLGTHFIYTYDNGWKYEWYAKNDHTVDYRIHGGMVAGRWVRDQEANIVKLTDGVFKITWTEPTGTDVALDFVPNENKLHGMIFFPKWVEEHPEITVTYQNDHIALMEESREKYETYPKMLVPEFATITYMGDAGQNNEDVISEAPYDGMIEDIQAGRYYDADYRKIKK</sequence>
<feature type="active site" description="Proton acceptor" evidence="1">
    <location>
        <position position="76"/>
    </location>
</feature>
<dbReference type="PANTHER" id="PTHR40087">
    <property type="entry name" value="PHENOLIC ACID DECARBOXYLASE PADC"/>
    <property type="match status" value="1"/>
</dbReference>
<dbReference type="SUPFAM" id="SSF50814">
    <property type="entry name" value="Lipocalins"/>
    <property type="match status" value="1"/>
</dbReference>
<dbReference type="GO" id="GO:0016831">
    <property type="term" value="F:carboxy-lyase activity"/>
    <property type="evidence" value="ECO:0007669"/>
    <property type="project" value="InterPro"/>
</dbReference>
<dbReference type="InterPro" id="IPR008729">
    <property type="entry name" value="PA_de_COase"/>
</dbReference>
<gene>
    <name evidence="2" type="ORF">FC90_GL000386</name>
</gene>
<proteinExistence type="predicted"/>
<comment type="caution">
    <text evidence="2">The sequence shown here is derived from an EMBL/GenBank/DDBJ whole genome shotgun (WGS) entry which is preliminary data.</text>
</comment>
<evidence type="ECO:0000256" key="1">
    <source>
        <dbReference type="PIRSR" id="PIRSR011561-1"/>
    </source>
</evidence>
<dbReference type="CDD" id="cd14241">
    <property type="entry name" value="PAD"/>
    <property type="match status" value="1"/>
</dbReference>
<dbReference type="PIRSF" id="PIRSF011561">
    <property type="entry name" value="PAD"/>
    <property type="match status" value="1"/>
</dbReference>
<evidence type="ECO:0000313" key="2">
    <source>
        <dbReference type="EMBL" id="KRM23287.1"/>
    </source>
</evidence>
<protein>
    <submittedName>
        <fullName evidence="2">Phenolic acid decarboxylase padC</fullName>
    </submittedName>
</protein>
<dbReference type="InterPro" id="IPR012674">
    <property type="entry name" value="Calycin"/>
</dbReference>
<name>A0AA89I153_9LACO</name>
<dbReference type="EMBL" id="AYZB01000021">
    <property type="protein sequence ID" value="KRM23287.1"/>
    <property type="molecule type" value="Genomic_DNA"/>
</dbReference>